<dbReference type="EMBL" id="QPJD01000017">
    <property type="protein sequence ID" value="RCW42360.1"/>
    <property type="molecule type" value="Genomic_DNA"/>
</dbReference>
<dbReference type="SMART" id="SM00342">
    <property type="entry name" value="HTH_ARAC"/>
    <property type="match status" value="1"/>
</dbReference>
<dbReference type="OrthoDB" id="9813413at2"/>
<reference evidence="5 6" key="1">
    <citation type="submission" date="2018-07" db="EMBL/GenBank/DDBJ databases">
        <title>Genomic Encyclopedia of Type Strains, Phase III (KMG-III): the genomes of soil and plant-associated and newly described type strains.</title>
        <authorList>
            <person name="Whitman W."/>
        </authorList>
    </citation>
    <scope>NUCLEOTIDE SEQUENCE [LARGE SCALE GENOMIC DNA]</scope>
    <source>
        <strain evidence="5 6">CECT 7506</strain>
    </source>
</reference>
<dbReference type="InterPro" id="IPR020449">
    <property type="entry name" value="Tscrpt_reg_AraC-type_HTH"/>
</dbReference>
<dbReference type="Gene3D" id="1.10.10.60">
    <property type="entry name" value="Homeodomain-like"/>
    <property type="match status" value="2"/>
</dbReference>
<keyword evidence="1" id="KW-0805">Transcription regulation</keyword>
<dbReference type="PRINTS" id="PR00032">
    <property type="entry name" value="HTHARAC"/>
</dbReference>
<keyword evidence="2 5" id="KW-0238">DNA-binding</keyword>
<evidence type="ECO:0000256" key="1">
    <source>
        <dbReference type="ARBA" id="ARBA00023015"/>
    </source>
</evidence>
<gene>
    <name evidence="5" type="ORF">DFP97_11784</name>
</gene>
<dbReference type="InterPro" id="IPR003313">
    <property type="entry name" value="AraC-bd"/>
</dbReference>
<dbReference type="PROSITE" id="PS01124">
    <property type="entry name" value="HTH_ARAC_FAMILY_2"/>
    <property type="match status" value="1"/>
</dbReference>
<dbReference type="InterPro" id="IPR037923">
    <property type="entry name" value="HTH-like"/>
</dbReference>
<keyword evidence="6" id="KW-1185">Reference proteome</keyword>
<evidence type="ECO:0000259" key="4">
    <source>
        <dbReference type="PROSITE" id="PS01124"/>
    </source>
</evidence>
<dbReference type="SUPFAM" id="SSF46689">
    <property type="entry name" value="Homeodomain-like"/>
    <property type="match status" value="2"/>
</dbReference>
<dbReference type="PANTHER" id="PTHR43280:SF28">
    <property type="entry name" value="HTH-TYPE TRANSCRIPTIONAL ACTIVATOR RHAS"/>
    <property type="match status" value="1"/>
</dbReference>
<dbReference type="Pfam" id="PF02311">
    <property type="entry name" value="AraC_binding"/>
    <property type="match status" value="1"/>
</dbReference>
<dbReference type="SUPFAM" id="SSF51215">
    <property type="entry name" value="Regulatory protein AraC"/>
    <property type="match status" value="1"/>
</dbReference>
<dbReference type="AlphaFoldDB" id="A0A368VLH7"/>
<dbReference type="RefSeq" id="WP_114382924.1">
    <property type="nucleotide sequence ID" value="NZ_QPJD01000017.1"/>
</dbReference>
<sequence length="276" mass="31925">MRIHYVLPEPMYKHYTGYPDMIGLYSEFPEHQEQRSKGQLQQANLHLVLNGKGYVKDNGKEYSLEAGQGFYYGPGLEQEYRTDPKEPWEVFWVHIAGEGVDRLLNGRGTSSVWMFAYGDLLKLKRLTGGLLELASPYERNEVQLAVKLYELLAELVLSAESLGTATTLDKRARMREAAEYIRTHCTEPLTLLQIAEQASFSTYYFSRMFHEVMGRTPMEWLFECRLVVAKQLLMSTGWTIKQVAETSGFSQSSYFIARFREHTGLTPQEYRRLYNP</sequence>
<feature type="domain" description="HTH araC/xylS-type" evidence="4">
    <location>
        <begin position="175"/>
        <end position="273"/>
    </location>
</feature>
<organism evidence="5 6">
    <name type="scientific">Paenibacillus prosopidis</name>
    <dbReference type="NCBI Taxonomy" id="630520"/>
    <lineage>
        <taxon>Bacteria</taxon>
        <taxon>Bacillati</taxon>
        <taxon>Bacillota</taxon>
        <taxon>Bacilli</taxon>
        <taxon>Bacillales</taxon>
        <taxon>Paenibacillaceae</taxon>
        <taxon>Paenibacillus</taxon>
    </lineage>
</organism>
<keyword evidence="3" id="KW-0804">Transcription</keyword>
<dbReference type="Proteomes" id="UP000252415">
    <property type="component" value="Unassembled WGS sequence"/>
</dbReference>
<dbReference type="Pfam" id="PF12833">
    <property type="entry name" value="HTH_18"/>
    <property type="match status" value="1"/>
</dbReference>
<dbReference type="PANTHER" id="PTHR43280">
    <property type="entry name" value="ARAC-FAMILY TRANSCRIPTIONAL REGULATOR"/>
    <property type="match status" value="1"/>
</dbReference>
<proteinExistence type="predicted"/>
<protein>
    <submittedName>
        <fullName evidence="5">AraC-like DNA-binding protein</fullName>
    </submittedName>
</protein>
<evidence type="ECO:0000313" key="6">
    <source>
        <dbReference type="Proteomes" id="UP000252415"/>
    </source>
</evidence>
<dbReference type="InterPro" id="IPR009057">
    <property type="entry name" value="Homeodomain-like_sf"/>
</dbReference>
<dbReference type="GO" id="GO:0003700">
    <property type="term" value="F:DNA-binding transcription factor activity"/>
    <property type="evidence" value="ECO:0007669"/>
    <property type="project" value="InterPro"/>
</dbReference>
<evidence type="ECO:0000256" key="2">
    <source>
        <dbReference type="ARBA" id="ARBA00023125"/>
    </source>
</evidence>
<dbReference type="PROSITE" id="PS00041">
    <property type="entry name" value="HTH_ARAC_FAMILY_1"/>
    <property type="match status" value="1"/>
</dbReference>
<evidence type="ECO:0000256" key="3">
    <source>
        <dbReference type="ARBA" id="ARBA00023163"/>
    </source>
</evidence>
<dbReference type="InterPro" id="IPR018062">
    <property type="entry name" value="HTH_AraC-typ_CS"/>
</dbReference>
<evidence type="ECO:0000313" key="5">
    <source>
        <dbReference type="EMBL" id="RCW42360.1"/>
    </source>
</evidence>
<comment type="caution">
    <text evidence="5">The sequence shown here is derived from an EMBL/GenBank/DDBJ whole genome shotgun (WGS) entry which is preliminary data.</text>
</comment>
<dbReference type="Gene3D" id="2.60.120.280">
    <property type="entry name" value="Regulatory protein AraC"/>
    <property type="match status" value="1"/>
</dbReference>
<accession>A0A368VLH7</accession>
<dbReference type="InterPro" id="IPR018060">
    <property type="entry name" value="HTH_AraC"/>
</dbReference>
<name>A0A368VLH7_9BACL</name>
<dbReference type="GO" id="GO:0043565">
    <property type="term" value="F:sequence-specific DNA binding"/>
    <property type="evidence" value="ECO:0007669"/>
    <property type="project" value="InterPro"/>
</dbReference>